<dbReference type="Proteomes" id="UP001242314">
    <property type="component" value="Unassembled WGS sequence"/>
</dbReference>
<dbReference type="Pfam" id="PF07693">
    <property type="entry name" value="KAP_NTPase"/>
    <property type="match status" value="1"/>
</dbReference>
<protein>
    <submittedName>
        <fullName evidence="2">P-loop NTPase fold protein</fullName>
    </submittedName>
</protein>
<proteinExistence type="predicted"/>
<evidence type="ECO:0000313" key="3">
    <source>
        <dbReference type="Proteomes" id="UP001242314"/>
    </source>
</evidence>
<dbReference type="RefSeq" id="WP_039487007.1">
    <property type="nucleotide sequence ID" value="NZ_JASGWX010000013.1"/>
</dbReference>
<organism evidence="2 3">
    <name type="scientific">Pseudoalteromonas distincta</name>
    <dbReference type="NCBI Taxonomy" id="77608"/>
    <lineage>
        <taxon>Bacteria</taxon>
        <taxon>Pseudomonadati</taxon>
        <taxon>Pseudomonadota</taxon>
        <taxon>Gammaproteobacteria</taxon>
        <taxon>Alteromonadales</taxon>
        <taxon>Pseudoalteromonadaceae</taxon>
        <taxon>Pseudoalteromonas</taxon>
    </lineage>
</organism>
<evidence type="ECO:0000313" key="2">
    <source>
        <dbReference type="EMBL" id="MDP4485351.1"/>
    </source>
</evidence>
<keyword evidence="3" id="KW-1185">Reference proteome</keyword>
<feature type="domain" description="KAP NTPase" evidence="1">
    <location>
        <begin position="30"/>
        <end position="272"/>
    </location>
</feature>
<dbReference type="Gene3D" id="3.40.50.300">
    <property type="entry name" value="P-loop containing nucleotide triphosphate hydrolases"/>
    <property type="match status" value="1"/>
</dbReference>
<evidence type="ECO:0000259" key="1">
    <source>
        <dbReference type="Pfam" id="PF07693"/>
    </source>
</evidence>
<dbReference type="EMBL" id="JASGWX010000013">
    <property type="protein sequence ID" value="MDP4485351.1"/>
    <property type="molecule type" value="Genomic_DNA"/>
</dbReference>
<gene>
    <name evidence="2" type="ORF">QDH73_15170</name>
</gene>
<dbReference type="SUPFAM" id="SSF52540">
    <property type="entry name" value="P-loop containing nucleoside triphosphate hydrolases"/>
    <property type="match status" value="1"/>
</dbReference>
<dbReference type="InterPro" id="IPR011646">
    <property type="entry name" value="KAP_P-loop"/>
</dbReference>
<accession>A0ABT9GHM8</accession>
<comment type="caution">
    <text evidence="2">The sequence shown here is derived from an EMBL/GenBank/DDBJ whole genome shotgun (WGS) entry which is preliminary data.</text>
</comment>
<dbReference type="InterPro" id="IPR027417">
    <property type="entry name" value="P-loop_NTPase"/>
</dbReference>
<reference evidence="2 3" key="1">
    <citation type="submission" date="2023-04" db="EMBL/GenBank/DDBJ databases">
        <title>Novel Pseudoalteromonas species isolated from Pacific coral.</title>
        <authorList>
            <person name="Videau P."/>
            <person name="Shlafstein M.D."/>
            <person name="Oline D.K."/>
            <person name="Strangman W.K."/>
            <person name="Hahnke R.L."/>
            <person name="Saw J.H."/>
            <person name="Ushijima B."/>
        </authorList>
    </citation>
    <scope>NUCLEOTIDE SEQUENCE [LARGE SCALE GENOMIC DNA]</scope>
    <source>
        <strain evidence="2 3">LMG 14908</strain>
    </source>
</reference>
<sequence length="458" mass="52670">MESWNDDKLNRVEDAKYLTSYLLNRFTVKKEEPFVLNIDAEWGFGKTYFLTNWRSDLKSQGCEVVYFNAWEKDFTDNPLLGFISAIDKELKPFFSKKANASQKNKWNKFKLAAAPLLLSFIAKKLTGYSLDQINELIESDGEESKASDIDKKATNRLVEGLTTQATNIALEHQESIENSIITFKTNLGEIAKKAGKDIKPIFIFVDELDRCRPSYAIELLETIKHLFQIPRVYFVVATASEQLSHSIKAIYGNNFESKKYLNRFFDQIYHLPPPNRLSYSEYLWKTELVNDDKLIAVHKSGNAYLLAQTALLCDAGLRDIEQAIKILQAIQLTTEERLYTLPLVFLAILKISKPELYKITIPMWKDKFRTNSSQDWNVFIEKMSNPESNLDSNKAYEGKIISIISKLLGKTGIKSSEIQQCSAELGDMILYDFSFNQNRQFSILHYPELVERAGRFIS</sequence>
<name>A0ABT9GHM8_9GAMM</name>